<dbReference type="InterPro" id="IPR007712">
    <property type="entry name" value="RelE/ParE_toxin"/>
</dbReference>
<protein>
    <submittedName>
        <fullName evidence="3">mRNA interferase RelE/StbE</fullName>
    </submittedName>
</protein>
<dbReference type="AlphaFoldDB" id="A0A1M7EGJ1"/>
<comment type="similarity">
    <text evidence="1">Belongs to the RelE toxin family.</text>
</comment>
<keyword evidence="2" id="KW-1277">Toxin-antitoxin system</keyword>
<dbReference type="InterPro" id="IPR035093">
    <property type="entry name" value="RelE/ParE_toxin_dom_sf"/>
</dbReference>
<dbReference type="SUPFAM" id="SSF143011">
    <property type="entry name" value="RelE-like"/>
    <property type="match status" value="1"/>
</dbReference>
<evidence type="ECO:0000256" key="1">
    <source>
        <dbReference type="ARBA" id="ARBA00006226"/>
    </source>
</evidence>
<dbReference type="Pfam" id="PF05016">
    <property type="entry name" value="ParE_toxin"/>
    <property type="match status" value="1"/>
</dbReference>
<dbReference type="RefSeq" id="WP_072709400.1">
    <property type="nucleotide sequence ID" value="NZ_FRCF01000003.1"/>
</dbReference>
<dbReference type="PANTHER" id="PTHR35601">
    <property type="entry name" value="TOXIN RELE"/>
    <property type="match status" value="1"/>
</dbReference>
<dbReference type="Gene3D" id="3.30.2310.20">
    <property type="entry name" value="RelE-like"/>
    <property type="match status" value="1"/>
</dbReference>
<keyword evidence="4" id="KW-1185">Reference proteome</keyword>
<reference evidence="3 4" key="1">
    <citation type="submission" date="2016-11" db="EMBL/GenBank/DDBJ databases">
        <authorList>
            <person name="Jaros S."/>
            <person name="Januszkiewicz K."/>
            <person name="Wedrychowicz H."/>
        </authorList>
    </citation>
    <scope>NUCLEOTIDE SEQUENCE [LARGE SCALE GENOMIC DNA]</scope>
    <source>
        <strain evidence="3 4">DSM 16010</strain>
    </source>
</reference>
<evidence type="ECO:0000313" key="3">
    <source>
        <dbReference type="EMBL" id="SHL90843.1"/>
    </source>
</evidence>
<proteinExistence type="inferred from homology"/>
<dbReference type="EMBL" id="FRCF01000003">
    <property type="protein sequence ID" value="SHL90843.1"/>
    <property type="molecule type" value="Genomic_DNA"/>
</dbReference>
<evidence type="ECO:0000256" key="2">
    <source>
        <dbReference type="ARBA" id="ARBA00022649"/>
    </source>
</evidence>
<dbReference type="STRING" id="1123231.SAMN02745189_01216"/>
<dbReference type="OrthoDB" id="9805098at2"/>
<organism evidence="3 4">
    <name type="scientific">Lacicoccus alkaliphilus DSM 16010</name>
    <dbReference type="NCBI Taxonomy" id="1123231"/>
    <lineage>
        <taxon>Bacteria</taxon>
        <taxon>Bacillati</taxon>
        <taxon>Bacillota</taxon>
        <taxon>Bacilli</taxon>
        <taxon>Bacillales</taxon>
        <taxon>Salinicoccaceae</taxon>
        <taxon>Lacicoccus</taxon>
    </lineage>
</organism>
<gene>
    <name evidence="3" type="ORF">SAMN02745189_01216</name>
</gene>
<dbReference type="Proteomes" id="UP000184206">
    <property type="component" value="Unassembled WGS sequence"/>
</dbReference>
<sequence>MKYELKIEKRALKKLKKMDKKTSALLISWISKNLDGTNDPRKHGKFLTGDYKGFWRYRVGDYRIIARIEDEELVIALIDLGHRKDIYQP</sequence>
<dbReference type="NCBIfam" id="TIGR02385">
    <property type="entry name" value="RelE_StbE"/>
    <property type="match status" value="1"/>
</dbReference>
<evidence type="ECO:0000313" key="4">
    <source>
        <dbReference type="Proteomes" id="UP000184206"/>
    </source>
</evidence>
<dbReference type="PANTHER" id="PTHR35601:SF1">
    <property type="entry name" value="TOXIN RELE"/>
    <property type="match status" value="1"/>
</dbReference>
<name>A0A1M7EGJ1_9BACL</name>
<accession>A0A1M7EGJ1</accession>